<sequence length="228" mass="26908">LLIASDELLLDELIEYIQDYIIKKESSWLKQNLFLVLHTVIQLVSCKKLQDYCLEFICDNPGPFFSSKDFLSFDKEVFLELIKRDDLGIEEIEVWEHLIEWGVHRTPGIRQKESFDPKDFSKKDFNDLKKTLDPFIPHIRFYNVSLKDFYCKVRPYQQVLPRSLVEEVMSFLITGMEPKQKILPEKTPMQGEPNANLPFFIAELVTGLMQTHFTKRLMAKDKRLQSSR</sequence>
<organism evidence="1 2">
    <name type="scientific">Acaulospora colombiana</name>
    <dbReference type="NCBI Taxonomy" id="27376"/>
    <lineage>
        <taxon>Eukaryota</taxon>
        <taxon>Fungi</taxon>
        <taxon>Fungi incertae sedis</taxon>
        <taxon>Mucoromycota</taxon>
        <taxon>Glomeromycotina</taxon>
        <taxon>Glomeromycetes</taxon>
        <taxon>Diversisporales</taxon>
        <taxon>Acaulosporaceae</taxon>
        <taxon>Acaulospora</taxon>
    </lineage>
</organism>
<keyword evidence="2" id="KW-1185">Reference proteome</keyword>
<protein>
    <submittedName>
        <fullName evidence="1">11819_t:CDS:1</fullName>
    </submittedName>
</protein>
<evidence type="ECO:0000313" key="2">
    <source>
        <dbReference type="Proteomes" id="UP000789525"/>
    </source>
</evidence>
<dbReference type="Proteomes" id="UP000789525">
    <property type="component" value="Unassembled WGS sequence"/>
</dbReference>
<name>A0ACA9LVM0_9GLOM</name>
<evidence type="ECO:0000313" key="1">
    <source>
        <dbReference type="EMBL" id="CAG8553227.1"/>
    </source>
</evidence>
<proteinExistence type="predicted"/>
<comment type="caution">
    <text evidence="1">The sequence shown here is derived from an EMBL/GenBank/DDBJ whole genome shotgun (WGS) entry which is preliminary data.</text>
</comment>
<accession>A0ACA9LVM0</accession>
<reference evidence="1" key="1">
    <citation type="submission" date="2021-06" db="EMBL/GenBank/DDBJ databases">
        <authorList>
            <person name="Kallberg Y."/>
            <person name="Tangrot J."/>
            <person name="Rosling A."/>
        </authorList>
    </citation>
    <scope>NUCLEOTIDE SEQUENCE</scope>
    <source>
        <strain evidence="1">CL356</strain>
    </source>
</reference>
<feature type="non-terminal residue" evidence="1">
    <location>
        <position position="1"/>
    </location>
</feature>
<dbReference type="EMBL" id="CAJVPT010008574">
    <property type="protein sequence ID" value="CAG8553227.1"/>
    <property type="molecule type" value="Genomic_DNA"/>
</dbReference>
<gene>
    <name evidence="1" type="ORF">ACOLOM_LOCUS4938</name>
</gene>